<feature type="region of interest" description="Disordered" evidence="1">
    <location>
        <begin position="1"/>
        <end position="51"/>
    </location>
</feature>
<gene>
    <name evidence="2" type="ORF">BURPS1710A_2845</name>
</gene>
<evidence type="ECO:0000313" key="2">
    <source>
        <dbReference type="EMBL" id="EET06374.1"/>
    </source>
</evidence>
<protein>
    <submittedName>
        <fullName evidence="2">Uncharacterized protein</fullName>
    </submittedName>
</protein>
<reference evidence="2" key="1">
    <citation type="submission" date="2009-05" db="EMBL/GenBank/DDBJ databases">
        <authorList>
            <person name="Harkins D.M."/>
            <person name="DeShazer D."/>
            <person name="Woods D.E."/>
            <person name="Brinkac L.M."/>
            <person name="Brown K.A."/>
            <person name="Hung G.C."/>
            <person name="Tuanyok A."/>
            <person name="Zhang B."/>
            <person name="Nierman W.C."/>
        </authorList>
    </citation>
    <scope>NUCLEOTIDE SEQUENCE [LARGE SCALE GENOMIC DNA]</scope>
    <source>
        <strain evidence="2">1710a</strain>
    </source>
</reference>
<proteinExistence type="predicted"/>
<dbReference type="HOGENOM" id="CLU_3133303_0_0_4"/>
<dbReference type="Proteomes" id="UP000001812">
    <property type="component" value="Chromosome I"/>
</dbReference>
<sequence length="51" mass="5596">MRLQRGPNGERIQRHGNQERNGVNRGMGRARKPARGVQADEEPACAAGRSV</sequence>
<dbReference type="EMBL" id="CM000832">
    <property type="protein sequence ID" value="EET06374.1"/>
    <property type="molecule type" value="Genomic_DNA"/>
</dbReference>
<dbReference type="AlphaFoldDB" id="A0A0E1W1V0"/>
<organism evidence="2">
    <name type="scientific">Burkholderia pseudomallei 1710a</name>
    <dbReference type="NCBI Taxonomy" id="320371"/>
    <lineage>
        <taxon>Bacteria</taxon>
        <taxon>Pseudomonadati</taxon>
        <taxon>Pseudomonadota</taxon>
        <taxon>Betaproteobacteria</taxon>
        <taxon>Burkholderiales</taxon>
        <taxon>Burkholderiaceae</taxon>
        <taxon>Burkholderia</taxon>
        <taxon>pseudomallei group</taxon>
    </lineage>
</organism>
<accession>A0A0E1W1V0</accession>
<name>A0A0E1W1V0_BURPE</name>
<evidence type="ECO:0000256" key="1">
    <source>
        <dbReference type="SAM" id="MobiDB-lite"/>
    </source>
</evidence>